<protein>
    <submittedName>
        <fullName evidence="2">Uncharacterized protein</fullName>
    </submittedName>
</protein>
<dbReference type="Proteomes" id="UP000563094">
    <property type="component" value="Unassembled WGS sequence"/>
</dbReference>
<evidence type="ECO:0000313" key="2">
    <source>
        <dbReference type="EMBL" id="MBA9076395.1"/>
    </source>
</evidence>
<sequence length="64" mass="7405">MPLLLRLYYLHKTRHKGVSRKGVLKSFMAFLLSSEAEDFSAWEVTAFYSLILLTISLLLFVIIL</sequence>
<name>A0A839GLD1_9BACT</name>
<keyword evidence="1" id="KW-1133">Transmembrane helix</keyword>
<keyword evidence="1" id="KW-0472">Membrane</keyword>
<proteinExistence type="predicted"/>
<dbReference type="EMBL" id="JACJIQ010000003">
    <property type="protein sequence ID" value="MBA9076395.1"/>
    <property type="molecule type" value="Genomic_DNA"/>
</dbReference>
<organism evidence="2 3">
    <name type="scientific">Rufibacter quisquiliarum</name>
    <dbReference type="NCBI Taxonomy" id="1549639"/>
    <lineage>
        <taxon>Bacteria</taxon>
        <taxon>Pseudomonadati</taxon>
        <taxon>Bacteroidota</taxon>
        <taxon>Cytophagia</taxon>
        <taxon>Cytophagales</taxon>
        <taxon>Hymenobacteraceae</taxon>
        <taxon>Rufibacter</taxon>
    </lineage>
</organism>
<feature type="transmembrane region" description="Helical" evidence="1">
    <location>
        <begin position="46"/>
        <end position="63"/>
    </location>
</feature>
<dbReference type="AlphaFoldDB" id="A0A839GLD1"/>
<evidence type="ECO:0000313" key="3">
    <source>
        <dbReference type="Proteomes" id="UP000563094"/>
    </source>
</evidence>
<reference evidence="2 3" key="1">
    <citation type="submission" date="2020-08" db="EMBL/GenBank/DDBJ databases">
        <title>Genomic Encyclopedia of Type Strains, Phase IV (KMG-IV): sequencing the most valuable type-strain genomes for metagenomic binning, comparative biology and taxonomic classification.</title>
        <authorList>
            <person name="Goeker M."/>
        </authorList>
    </citation>
    <scope>NUCLEOTIDE SEQUENCE [LARGE SCALE GENOMIC DNA]</scope>
    <source>
        <strain evidence="2 3">DSM 29854</strain>
    </source>
</reference>
<keyword evidence="1" id="KW-0812">Transmembrane</keyword>
<comment type="caution">
    <text evidence="2">The sequence shown here is derived from an EMBL/GenBank/DDBJ whole genome shotgun (WGS) entry which is preliminary data.</text>
</comment>
<keyword evidence="3" id="KW-1185">Reference proteome</keyword>
<evidence type="ECO:0000256" key="1">
    <source>
        <dbReference type="SAM" id="Phobius"/>
    </source>
</evidence>
<accession>A0A839GLD1</accession>
<gene>
    <name evidence="2" type="ORF">FHS90_001099</name>
</gene>